<dbReference type="Pfam" id="PF00805">
    <property type="entry name" value="Pentapeptide"/>
    <property type="match status" value="1"/>
</dbReference>
<sequence>MKILLRPSFMYEVGNIQGHEGMISMTEENQDELNEKIISYLSEIFPDPGRDIKRVNKTNYYTIDVLNDEIDNIQTWYDIHLADAVARGFVEDREWIIHLKEDVDDQPDEDEPFAAEEVRFVTDVSELYSGLDFDTEEGREYVMRLVNVHDDLYQVDIPDLFAKKTNFMGLSFTQSKLNKSIFTEAILPMTKFNQCELRDADFQKADLRFAEFQGADLAGANFKDAELLYCVFDGSNWQDAINLADNPTFFQPAAPAPAVAPAPVTQSVPIDIAVPTILKKLVKPQQKGKLLNDDVWQPEDEKNIIDAKNPKKFKNCSEKWTSRPRLIVTKAEYEILPAEYADVDPTLVSMENEEMDKGIKLGEDLLLEDHEDEKELLKDFFAAQPDGFLFRVVQVEKFVDILVSNTTYQPTTIDYLRNAADLDVNATVLDVNATNEQKEERKRDLIVYMCEAGRMGTANKNRPLIDIGKAIGMATERIYVDLNEFKKIVLADTRKYKCYILYKDARQSEKYKSLTSHNVLFNIGIMDVVSQLHCNDSEDGMMSGLVWSIKAIGDNLIQSESVEGGQRRKRKTSTIKNKKFTKKYKKHTKKYKKHTKKYKKHTKKYKKHTKKYKK</sequence>
<organism evidence="2">
    <name type="scientific">viral metagenome</name>
    <dbReference type="NCBI Taxonomy" id="1070528"/>
    <lineage>
        <taxon>unclassified sequences</taxon>
        <taxon>metagenomes</taxon>
        <taxon>organismal metagenomes</taxon>
    </lineage>
</organism>
<dbReference type="AlphaFoldDB" id="A0A6C0II44"/>
<dbReference type="PANTHER" id="PTHR14136:SF17">
    <property type="entry name" value="BTB_POZ DOMAIN-CONTAINING PROTEIN KCTD9"/>
    <property type="match status" value="1"/>
</dbReference>
<dbReference type="PANTHER" id="PTHR14136">
    <property type="entry name" value="BTB_POZ DOMAIN-CONTAINING PROTEIN KCTD9"/>
    <property type="match status" value="1"/>
</dbReference>
<evidence type="ECO:0000313" key="2">
    <source>
        <dbReference type="EMBL" id="QHT92642.1"/>
    </source>
</evidence>
<protein>
    <recommendedName>
        <fullName evidence="3">Pentapeptide repeat-containing protein</fullName>
    </recommendedName>
</protein>
<proteinExistence type="predicted"/>
<evidence type="ECO:0000256" key="1">
    <source>
        <dbReference type="SAM" id="MobiDB-lite"/>
    </source>
</evidence>
<name>A0A6C0II44_9ZZZZ</name>
<accession>A0A6C0II44</accession>
<evidence type="ECO:0008006" key="3">
    <source>
        <dbReference type="Google" id="ProtNLM"/>
    </source>
</evidence>
<dbReference type="EMBL" id="MN740193">
    <property type="protein sequence ID" value="QHT92642.1"/>
    <property type="molecule type" value="Genomic_DNA"/>
</dbReference>
<dbReference type="SUPFAM" id="SSF141571">
    <property type="entry name" value="Pentapeptide repeat-like"/>
    <property type="match status" value="1"/>
</dbReference>
<dbReference type="Gene3D" id="2.160.20.80">
    <property type="entry name" value="E3 ubiquitin-protein ligase SopA"/>
    <property type="match status" value="1"/>
</dbReference>
<feature type="region of interest" description="Disordered" evidence="1">
    <location>
        <begin position="561"/>
        <end position="614"/>
    </location>
</feature>
<dbReference type="InterPro" id="IPR051082">
    <property type="entry name" value="Pentapeptide-BTB/POZ_domain"/>
</dbReference>
<dbReference type="InterPro" id="IPR001646">
    <property type="entry name" value="5peptide_repeat"/>
</dbReference>
<feature type="compositionally biased region" description="Basic residues" evidence="1">
    <location>
        <begin position="567"/>
        <end position="614"/>
    </location>
</feature>
<reference evidence="2" key="1">
    <citation type="journal article" date="2020" name="Nature">
        <title>Giant virus diversity and host interactions through global metagenomics.</title>
        <authorList>
            <person name="Schulz F."/>
            <person name="Roux S."/>
            <person name="Paez-Espino D."/>
            <person name="Jungbluth S."/>
            <person name="Walsh D.A."/>
            <person name="Denef V.J."/>
            <person name="McMahon K.D."/>
            <person name="Konstantinidis K.T."/>
            <person name="Eloe-Fadrosh E.A."/>
            <person name="Kyrpides N.C."/>
            <person name="Woyke T."/>
        </authorList>
    </citation>
    <scope>NUCLEOTIDE SEQUENCE</scope>
    <source>
        <strain evidence="2">GVMAG-M-3300023184-89</strain>
    </source>
</reference>